<dbReference type="InterPro" id="IPR027417">
    <property type="entry name" value="P-loop_NTPase"/>
</dbReference>
<reference evidence="6 7" key="1">
    <citation type="journal article" date="2024" name="Plant J.">
        <title>Genome sequences and population genomics reveal climatic adaptation and genomic divergence between two closely related sweetgum species.</title>
        <authorList>
            <person name="Xu W.Q."/>
            <person name="Ren C.Q."/>
            <person name="Zhang X.Y."/>
            <person name="Comes H.P."/>
            <person name="Liu X.H."/>
            <person name="Li Y.G."/>
            <person name="Kettle C.J."/>
            <person name="Jalonen R."/>
            <person name="Gaisberger H."/>
            <person name="Ma Y.Z."/>
            <person name="Qiu Y.X."/>
        </authorList>
    </citation>
    <scope>NUCLEOTIDE SEQUENCE [LARGE SCALE GENOMIC DNA]</scope>
    <source>
        <strain evidence="6">Hangzhou</strain>
    </source>
</reference>
<dbReference type="InterPro" id="IPR032675">
    <property type="entry name" value="LRR_dom_sf"/>
</dbReference>
<proteinExistence type="predicted"/>
<name>A0AAP0SDA5_LIQFO</name>
<evidence type="ECO:0000259" key="5">
    <source>
        <dbReference type="Pfam" id="PF23598"/>
    </source>
</evidence>
<dbReference type="Proteomes" id="UP001415857">
    <property type="component" value="Unassembled WGS sequence"/>
</dbReference>
<dbReference type="AlphaFoldDB" id="A0AAP0SDA5"/>
<keyword evidence="7" id="KW-1185">Reference proteome</keyword>
<evidence type="ECO:0000256" key="1">
    <source>
        <dbReference type="ARBA" id="ARBA00022737"/>
    </source>
</evidence>
<dbReference type="SUPFAM" id="SSF52058">
    <property type="entry name" value="L domain-like"/>
    <property type="match status" value="1"/>
</dbReference>
<feature type="domain" description="Disease resistance R13L4/SHOC-2-like LRR" evidence="5">
    <location>
        <begin position="281"/>
        <end position="345"/>
    </location>
</feature>
<organism evidence="6 7">
    <name type="scientific">Liquidambar formosana</name>
    <name type="common">Formosan gum</name>
    <dbReference type="NCBI Taxonomy" id="63359"/>
    <lineage>
        <taxon>Eukaryota</taxon>
        <taxon>Viridiplantae</taxon>
        <taxon>Streptophyta</taxon>
        <taxon>Embryophyta</taxon>
        <taxon>Tracheophyta</taxon>
        <taxon>Spermatophyta</taxon>
        <taxon>Magnoliopsida</taxon>
        <taxon>eudicotyledons</taxon>
        <taxon>Gunneridae</taxon>
        <taxon>Pentapetalae</taxon>
        <taxon>Saxifragales</taxon>
        <taxon>Altingiaceae</taxon>
        <taxon>Liquidambar</taxon>
    </lineage>
</organism>
<keyword evidence="2" id="KW-0611">Plant defense</keyword>
<dbReference type="GO" id="GO:0043531">
    <property type="term" value="F:ADP binding"/>
    <property type="evidence" value="ECO:0007669"/>
    <property type="project" value="InterPro"/>
</dbReference>
<dbReference type="FunFam" id="1.10.10.10:FF:000322">
    <property type="entry name" value="Probable disease resistance protein At1g63360"/>
    <property type="match status" value="1"/>
</dbReference>
<dbReference type="Gene3D" id="1.10.10.10">
    <property type="entry name" value="Winged helix-like DNA-binding domain superfamily/Winged helix DNA-binding domain"/>
    <property type="match status" value="1"/>
</dbReference>
<evidence type="ECO:0000259" key="3">
    <source>
        <dbReference type="Pfam" id="PF00931"/>
    </source>
</evidence>
<evidence type="ECO:0000256" key="2">
    <source>
        <dbReference type="ARBA" id="ARBA00022821"/>
    </source>
</evidence>
<dbReference type="InterPro" id="IPR044974">
    <property type="entry name" value="Disease_R_plants"/>
</dbReference>
<dbReference type="Pfam" id="PF00931">
    <property type="entry name" value="NB-ARC"/>
    <property type="match status" value="1"/>
</dbReference>
<dbReference type="EMBL" id="JBBPBK010000001">
    <property type="protein sequence ID" value="KAK9292595.1"/>
    <property type="molecule type" value="Genomic_DNA"/>
</dbReference>
<dbReference type="InterPro" id="IPR042197">
    <property type="entry name" value="Apaf_helical"/>
</dbReference>
<dbReference type="SUPFAM" id="SSF52540">
    <property type="entry name" value="P-loop containing nucleoside triphosphate hydrolases"/>
    <property type="match status" value="1"/>
</dbReference>
<sequence>MLLTTRNKEVAQHIDRRGFLREPQCLSKEESWELLKKKAFLGKDDLDYRINIDMEKLGRKMVARCAGLPLAITVLGGLLATKNTLNEWNLVQENFSSYLRRGKGHEQEQSTVSEVLALSYHELPYRLKPCFLHLGHFPVDFDIPTKKMFKMWMAKGMVSPMLEGEETMEHVAECYLGELLDRCMVQVGERGSTGRVKSCRLHDLCLLKANQENFLNVVHIQNGNEPMVSFSSTESIVESSRRILRLAIYLDTETDFSWDHERTPCLRSLLFFSTLKTSTICGKLISKINNFKLLKTLDLEQCCIEGKSAKAIGNLIHLRYLSLNCGLITYIPSSFGNLRCLQTLIL</sequence>
<feature type="domain" description="NB-ARC" evidence="3">
    <location>
        <begin position="1"/>
        <end position="43"/>
    </location>
</feature>
<protein>
    <recommendedName>
        <fullName evidence="8">NB-ARC domain-containing protein</fullName>
    </recommendedName>
</protein>
<dbReference type="PANTHER" id="PTHR23155:SF1185">
    <property type="entry name" value="DISEASE RESISTANCE RPP8-LIKE PROTEIN 3-RELATED"/>
    <property type="match status" value="1"/>
</dbReference>
<evidence type="ECO:0000259" key="4">
    <source>
        <dbReference type="Pfam" id="PF23559"/>
    </source>
</evidence>
<keyword evidence="1" id="KW-0677">Repeat</keyword>
<feature type="domain" description="Disease resistance protein winged helix" evidence="4">
    <location>
        <begin position="137"/>
        <end position="204"/>
    </location>
</feature>
<dbReference type="Pfam" id="PF23598">
    <property type="entry name" value="LRR_14"/>
    <property type="match status" value="1"/>
</dbReference>
<dbReference type="Pfam" id="PF23559">
    <property type="entry name" value="WHD_DRP"/>
    <property type="match status" value="1"/>
</dbReference>
<evidence type="ECO:0000313" key="6">
    <source>
        <dbReference type="EMBL" id="KAK9292595.1"/>
    </source>
</evidence>
<comment type="caution">
    <text evidence="6">The sequence shown here is derived from an EMBL/GenBank/DDBJ whole genome shotgun (WGS) entry which is preliminary data.</text>
</comment>
<dbReference type="InterPro" id="IPR036388">
    <property type="entry name" value="WH-like_DNA-bd_sf"/>
</dbReference>
<dbReference type="FunFam" id="1.10.8.430:FF:000003">
    <property type="entry name" value="Probable disease resistance protein At5g66910"/>
    <property type="match status" value="1"/>
</dbReference>
<dbReference type="Gene3D" id="1.10.8.430">
    <property type="entry name" value="Helical domain of apoptotic protease-activating factors"/>
    <property type="match status" value="1"/>
</dbReference>
<dbReference type="InterPro" id="IPR058922">
    <property type="entry name" value="WHD_DRP"/>
</dbReference>
<accession>A0AAP0SDA5</accession>
<dbReference type="InterPro" id="IPR055414">
    <property type="entry name" value="LRR_R13L4/SHOC2-like"/>
</dbReference>
<evidence type="ECO:0008006" key="8">
    <source>
        <dbReference type="Google" id="ProtNLM"/>
    </source>
</evidence>
<dbReference type="Gene3D" id="3.80.10.10">
    <property type="entry name" value="Ribonuclease Inhibitor"/>
    <property type="match status" value="1"/>
</dbReference>
<evidence type="ECO:0000313" key="7">
    <source>
        <dbReference type="Proteomes" id="UP001415857"/>
    </source>
</evidence>
<dbReference type="PANTHER" id="PTHR23155">
    <property type="entry name" value="DISEASE RESISTANCE PROTEIN RP"/>
    <property type="match status" value="1"/>
</dbReference>
<dbReference type="GO" id="GO:0098542">
    <property type="term" value="P:defense response to other organism"/>
    <property type="evidence" value="ECO:0007669"/>
    <property type="project" value="TreeGrafter"/>
</dbReference>
<dbReference type="InterPro" id="IPR002182">
    <property type="entry name" value="NB-ARC"/>
</dbReference>
<gene>
    <name evidence="6" type="ORF">L1049_020569</name>
</gene>